<name>A0A0L8FKN0_OCTBM</name>
<protein>
    <submittedName>
        <fullName evidence="1">Uncharacterized protein</fullName>
    </submittedName>
</protein>
<gene>
    <name evidence="1" type="ORF">OCBIM_22016100mg</name>
</gene>
<evidence type="ECO:0000313" key="1">
    <source>
        <dbReference type="EMBL" id="KOF65239.1"/>
    </source>
</evidence>
<accession>A0A0L8FKN0</accession>
<sequence>MSRAEILPAPNITSYQIKKISKNNNNNNNNHEYFIYEILIPTLLRNINQHIFFKIRLKLFFFKDSL</sequence>
<organism evidence="1">
    <name type="scientific">Octopus bimaculoides</name>
    <name type="common">California two-spotted octopus</name>
    <dbReference type="NCBI Taxonomy" id="37653"/>
    <lineage>
        <taxon>Eukaryota</taxon>
        <taxon>Metazoa</taxon>
        <taxon>Spiralia</taxon>
        <taxon>Lophotrochozoa</taxon>
        <taxon>Mollusca</taxon>
        <taxon>Cephalopoda</taxon>
        <taxon>Coleoidea</taxon>
        <taxon>Octopodiformes</taxon>
        <taxon>Octopoda</taxon>
        <taxon>Incirrata</taxon>
        <taxon>Octopodidae</taxon>
        <taxon>Octopus</taxon>
    </lineage>
</organism>
<proteinExistence type="predicted"/>
<reference evidence="1" key="1">
    <citation type="submission" date="2015-07" db="EMBL/GenBank/DDBJ databases">
        <title>MeaNS - Measles Nucleotide Surveillance Program.</title>
        <authorList>
            <person name="Tran T."/>
            <person name="Druce J."/>
        </authorList>
    </citation>
    <scope>NUCLEOTIDE SEQUENCE</scope>
    <source>
        <strain evidence="1">UCB-OBI-ISO-001</strain>
        <tissue evidence="1">Gonad</tissue>
    </source>
</reference>
<dbReference type="EMBL" id="KQ429708">
    <property type="protein sequence ID" value="KOF65239.1"/>
    <property type="molecule type" value="Genomic_DNA"/>
</dbReference>
<dbReference type="AlphaFoldDB" id="A0A0L8FKN0"/>